<organism evidence="15">
    <name type="scientific">hydrothermal vent metagenome</name>
    <dbReference type="NCBI Taxonomy" id="652676"/>
    <lineage>
        <taxon>unclassified sequences</taxon>
        <taxon>metagenomes</taxon>
        <taxon>ecological metagenomes</taxon>
    </lineage>
</organism>
<dbReference type="NCBIfam" id="TIGR00679">
    <property type="entry name" value="hpr-ser"/>
    <property type="match status" value="1"/>
</dbReference>
<dbReference type="CDD" id="cd01918">
    <property type="entry name" value="HprK_C"/>
    <property type="match status" value="1"/>
</dbReference>
<dbReference type="GO" id="GO:0006109">
    <property type="term" value="P:regulation of carbohydrate metabolic process"/>
    <property type="evidence" value="ECO:0007669"/>
    <property type="project" value="InterPro"/>
</dbReference>
<dbReference type="GO" id="GO:0046872">
    <property type="term" value="F:metal ion binding"/>
    <property type="evidence" value="ECO:0007669"/>
    <property type="project" value="UniProtKB-KW"/>
</dbReference>
<dbReference type="SUPFAM" id="SSF75138">
    <property type="entry name" value="HprK N-terminal domain-like"/>
    <property type="match status" value="1"/>
</dbReference>
<feature type="domain" description="HPr(Ser) kinase/phosphorylase N-terminal" evidence="13">
    <location>
        <begin position="4"/>
        <end position="128"/>
    </location>
</feature>
<dbReference type="Gene3D" id="3.40.1390.20">
    <property type="entry name" value="HprK N-terminal domain-like"/>
    <property type="match status" value="1"/>
</dbReference>
<name>A0A3B0VCW3_9ZZZZ</name>
<evidence type="ECO:0000259" key="14">
    <source>
        <dbReference type="Pfam" id="PF07475"/>
    </source>
</evidence>
<evidence type="ECO:0000256" key="1">
    <source>
        <dbReference type="ARBA" id="ARBA00001120"/>
    </source>
</evidence>
<evidence type="ECO:0000256" key="9">
    <source>
        <dbReference type="ARBA" id="ARBA00022840"/>
    </source>
</evidence>
<evidence type="ECO:0000256" key="11">
    <source>
        <dbReference type="ARBA" id="ARBA00023268"/>
    </source>
</evidence>
<evidence type="ECO:0000256" key="8">
    <source>
        <dbReference type="ARBA" id="ARBA00022777"/>
    </source>
</evidence>
<protein>
    <submittedName>
        <fullName evidence="15">HPr kinase/phosphorylase</fullName>
    </submittedName>
</protein>
<dbReference type="Pfam" id="PF07475">
    <property type="entry name" value="Hpr_kinase_C"/>
    <property type="match status" value="1"/>
</dbReference>
<sequence length="313" mass="34181">MTGVTVADILEEKILGLKCLAVEEGLCREVWTAQIQKPGLLLTGLMEGLYSDRVQVLGVAEIAYLNSLDGARLAKTLALLEKELPAIVVTRDLPPPEPVVRHAEKHGIPLLGTSQTSSVFLEALMNFLEVKLAPSVMMHGVFVDVLGIGILIKGKSGIGKSECALELLSRGYRLVADDAVVIKRIYPCTLFGMASARIPYHLEVRGVGIVNIKELFGITAIREKKQLDIVIELVAWDPKGDYERLGFDEKTCDVLGVDVPYLKVPVSPGRSVAVIVEVAARNQILKIMGYGPSKALIEGLTMMDREKTERKKL</sequence>
<dbReference type="HAMAP" id="MF_01249">
    <property type="entry name" value="HPr_kinase"/>
    <property type="match status" value="1"/>
</dbReference>
<dbReference type="InterPro" id="IPR028979">
    <property type="entry name" value="Ser_kin/Pase_Hpr-like_N_sf"/>
</dbReference>
<evidence type="ECO:0000256" key="7">
    <source>
        <dbReference type="ARBA" id="ARBA00022741"/>
    </source>
</evidence>
<evidence type="ECO:0000256" key="5">
    <source>
        <dbReference type="ARBA" id="ARBA00022679"/>
    </source>
</evidence>
<dbReference type="GO" id="GO:0004674">
    <property type="term" value="F:protein serine/threonine kinase activity"/>
    <property type="evidence" value="ECO:0007669"/>
    <property type="project" value="UniProtKB-KW"/>
</dbReference>
<dbReference type="PANTHER" id="PTHR30305">
    <property type="entry name" value="PROTEIN YJDM-RELATED"/>
    <property type="match status" value="1"/>
</dbReference>
<dbReference type="EMBL" id="UOEZ01000066">
    <property type="protein sequence ID" value="VAW38173.1"/>
    <property type="molecule type" value="Genomic_DNA"/>
</dbReference>
<dbReference type="SUPFAM" id="SSF53795">
    <property type="entry name" value="PEP carboxykinase-like"/>
    <property type="match status" value="1"/>
</dbReference>
<keyword evidence="9" id="KW-0067">ATP-binding</keyword>
<dbReference type="AlphaFoldDB" id="A0A3B0VCW3"/>
<dbReference type="PANTHER" id="PTHR30305:SF1">
    <property type="entry name" value="HPR KINASE_PHOSPHORYLASE"/>
    <property type="match status" value="1"/>
</dbReference>
<evidence type="ECO:0000256" key="3">
    <source>
        <dbReference type="ARBA" id="ARBA00006883"/>
    </source>
</evidence>
<keyword evidence="7" id="KW-0547">Nucleotide-binding</keyword>
<dbReference type="FunFam" id="3.40.50.300:FF:000174">
    <property type="entry name" value="HPr kinase/phosphorylase"/>
    <property type="match status" value="1"/>
</dbReference>
<dbReference type="GO" id="GO:0005524">
    <property type="term" value="F:ATP binding"/>
    <property type="evidence" value="ECO:0007669"/>
    <property type="project" value="UniProtKB-KW"/>
</dbReference>
<evidence type="ECO:0000256" key="12">
    <source>
        <dbReference type="ARBA" id="ARBA00047657"/>
    </source>
</evidence>
<dbReference type="InterPro" id="IPR003755">
    <property type="entry name" value="HPr(Ser)_kin/Pase"/>
</dbReference>
<dbReference type="InterPro" id="IPR011126">
    <property type="entry name" value="Hpr_kin/Pase_Hpr_N"/>
</dbReference>
<feature type="domain" description="HPr kinase/phosphorylase C-terminal" evidence="14">
    <location>
        <begin position="131"/>
        <end position="298"/>
    </location>
</feature>
<gene>
    <name evidence="15" type="ORF">MNBD_DELTA02-158</name>
</gene>
<dbReference type="InterPro" id="IPR027417">
    <property type="entry name" value="P-loop_NTPase"/>
</dbReference>
<dbReference type="Gene3D" id="3.40.50.300">
    <property type="entry name" value="P-loop containing nucleotide triphosphate hydrolases"/>
    <property type="match status" value="1"/>
</dbReference>
<evidence type="ECO:0000256" key="6">
    <source>
        <dbReference type="ARBA" id="ARBA00022723"/>
    </source>
</evidence>
<keyword evidence="11" id="KW-0511">Multifunctional enzyme</keyword>
<keyword evidence="10" id="KW-0460">Magnesium</keyword>
<dbReference type="GO" id="GO:0000155">
    <property type="term" value="F:phosphorelay sensor kinase activity"/>
    <property type="evidence" value="ECO:0007669"/>
    <property type="project" value="InterPro"/>
</dbReference>
<evidence type="ECO:0000256" key="4">
    <source>
        <dbReference type="ARBA" id="ARBA00022527"/>
    </source>
</evidence>
<keyword evidence="5" id="KW-0808">Transferase</keyword>
<comment type="catalytic activity">
    <reaction evidence="1">
        <text>[HPr protein]-L-serine + ATP = [HPr protein]-O-phospho-L-serine + ADP + H(+)</text>
        <dbReference type="Rhea" id="RHEA:46600"/>
        <dbReference type="Rhea" id="RHEA-COMP:11602"/>
        <dbReference type="Rhea" id="RHEA-COMP:11603"/>
        <dbReference type="ChEBI" id="CHEBI:15378"/>
        <dbReference type="ChEBI" id="CHEBI:29999"/>
        <dbReference type="ChEBI" id="CHEBI:30616"/>
        <dbReference type="ChEBI" id="CHEBI:83421"/>
        <dbReference type="ChEBI" id="CHEBI:456216"/>
    </reaction>
</comment>
<evidence type="ECO:0000256" key="10">
    <source>
        <dbReference type="ARBA" id="ARBA00022842"/>
    </source>
</evidence>
<accession>A0A3B0VCW3</accession>
<reference evidence="15" key="1">
    <citation type="submission" date="2018-06" db="EMBL/GenBank/DDBJ databases">
        <authorList>
            <person name="Zhirakovskaya E."/>
        </authorList>
    </citation>
    <scope>NUCLEOTIDE SEQUENCE</scope>
</reference>
<evidence type="ECO:0000259" key="13">
    <source>
        <dbReference type="Pfam" id="PF02603"/>
    </source>
</evidence>
<keyword evidence="8 15" id="KW-0418">Kinase</keyword>
<comment type="similarity">
    <text evidence="3">Belongs to the HPrK/P family.</text>
</comment>
<evidence type="ECO:0000256" key="2">
    <source>
        <dbReference type="ARBA" id="ARBA00001946"/>
    </source>
</evidence>
<keyword evidence="4" id="KW-0723">Serine/threonine-protein kinase</keyword>
<dbReference type="InterPro" id="IPR011104">
    <property type="entry name" value="Hpr_kin/Pase_C"/>
</dbReference>
<dbReference type="Pfam" id="PF02603">
    <property type="entry name" value="Hpr_kinase_N"/>
    <property type="match status" value="1"/>
</dbReference>
<keyword evidence="6" id="KW-0479">Metal-binding</keyword>
<comment type="cofactor">
    <cofactor evidence="2">
        <name>Mg(2+)</name>
        <dbReference type="ChEBI" id="CHEBI:18420"/>
    </cofactor>
</comment>
<comment type="catalytic activity">
    <reaction evidence="12">
        <text>[HPr protein]-O-phospho-L-serine + phosphate + H(+) = [HPr protein]-L-serine + diphosphate</text>
        <dbReference type="Rhea" id="RHEA:46604"/>
        <dbReference type="Rhea" id="RHEA-COMP:11602"/>
        <dbReference type="Rhea" id="RHEA-COMP:11603"/>
        <dbReference type="ChEBI" id="CHEBI:15378"/>
        <dbReference type="ChEBI" id="CHEBI:29999"/>
        <dbReference type="ChEBI" id="CHEBI:33019"/>
        <dbReference type="ChEBI" id="CHEBI:43474"/>
        <dbReference type="ChEBI" id="CHEBI:83421"/>
    </reaction>
</comment>
<evidence type="ECO:0000313" key="15">
    <source>
        <dbReference type="EMBL" id="VAW38173.1"/>
    </source>
</evidence>
<proteinExistence type="inferred from homology"/>